<evidence type="ECO:0000313" key="3">
    <source>
        <dbReference type="Proteomes" id="UP001151760"/>
    </source>
</evidence>
<accession>A0ABQ5BX48</accession>
<sequence length="262" mass="29515">MDFHSPLTEENDTRVDYFLFFPKNSFTQTPPLLNIPVTVISKTSTAAGSTIPLTIPPITPLQQQSTPTPTLTPTTATTTTSFLALLDFSSLFRFDQRIIKDEVKNQLPKILPKEVSDSATPVIQNSITESLENIVLAKSSSQPKSTYEAAASLTEFELKKILLDKIQKSKLYRGTQEHKDLYDALVKSYKLDKDLFKSYGKSAQAEQPVFETTDTKMPLNQREDLGNTDDQPNVKATSKDDWFKKPNRPLTPDSDWKNLPRQ</sequence>
<evidence type="ECO:0000256" key="1">
    <source>
        <dbReference type="SAM" id="MobiDB-lite"/>
    </source>
</evidence>
<protein>
    <submittedName>
        <fullName evidence="2">Uncharacterized protein</fullName>
    </submittedName>
</protein>
<feature type="region of interest" description="Disordered" evidence="1">
    <location>
        <begin position="55"/>
        <end position="74"/>
    </location>
</feature>
<dbReference type="Proteomes" id="UP001151760">
    <property type="component" value="Unassembled WGS sequence"/>
</dbReference>
<reference evidence="2" key="1">
    <citation type="journal article" date="2022" name="Int. J. Mol. Sci.">
        <title>Draft Genome of Tanacetum Coccineum: Genomic Comparison of Closely Related Tanacetum-Family Plants.</title>
        <authorList>
            <person name="Yamashiro T."/>
            <person name="Shiraishi A."/>
            <person name="Nakayama K."/>
            <person name="Satake H."/>
        </authorList>
    </citation>
    <scope>NUCLEOTIDE SEQUENCE</scope>
</reference>
<dbReference type="EMBL" id="BQNB010013576">
    <property type="protein sequence ID" value="GJT17654.1"/>
    <property type="molecule type" value="Genomic_DNA"/>
</dbReference>
<feature type="compositionally biased region" description="Low complexity" evidence="1">
    <location>
        <begin position="60"/>
        <end position="74"/>
    </location>
</feature>
<name>A0ABQ5BX48_9ASTR</name>
<organism evidence="2 3">
    <name type="scientific">Tanacetum coccineum</name>
    <dbReference type="NCBI Taxonomy" id="301880"/>
    <lineage>
        <taxon>Eukaryota</taxon>
        <taxon>Viridiplantae</taxon>
        <taxon>Streptophyta</taxon>
        <taxon>Embryophyta</taxon>
        <taxon>Tracheophyta</taxon>
        <taxon>Spermatophyta</taxon>
        <taxon>Magnoliopsida</taxon>
        <taxon>eudicotyledons</taxon>
        <taxon>Gunneridae</taxon>
        <taxon>Pentapetalae</taxon>
        <taxon>asterids</taxon>
        <taxon>campanulids</taxon>
        <taxon>Asterales</taxon>
        <taxon>Asteraceae</taxon>
        <taxon>Asteroideae</taxon>
        <taxon>Anthemideae</taxon>
        <taxon>Anthemidinae</taxon>
        <taxon>Tanacetum</taxon>
    </lineage>
</organism>
<proteinExistence type="predicted"/>
<gene>
    <name evidence="2" type="ORF">Tco_0876360</name>
</gene>
<evidence type="ECO:0000313" key="2">
    <source>
        <dbReference type="EMBL" id="GJT17654.1"/>
    </source>
</evidence>
<comment type="caution">
    <text evidence="2">The sequence shown here is derived from an EMBL/GenBank/DDBJ whole genome shotgun (WGS) entry which is preliminary data.</text>
</comment>
<reference evidence="2" key="2">
    <citation type="submission" date="2022-01" db="EMBL/GenBank/DDBJ databases">
        <authorList>
            <person name="Yamashiro T."/>
            <person name="Shiraishi A."/>
            <person name="Satake H."/>
            <person name="Nakayama K."/>
        </authorList>
    </citation>
    <scope>NUCLEOTIDE SEQUENCE</scope>
</reference>
<keyword evidence="3" id="KW-1185">Reference proteome</keyword>
<feature type="region of interest" description="Disordered" evidence="1">
    <location>
        <begin position="206"/>
        <end position="262"/>
    </location>
</feature>